<evidence type="ECO:0000256" key="4">
    <source>
        <dbReference type="ARBA" id="ARBA00022603"/>
    </source>
</evidence>
<feature type="domain" description="Methyltransferase type 12" evidence="13">
    <location>
        <begin position="281"/>
        <end position="382"/>
    </location>
</feature>
<dbReference type="InterPro" id="IPR013217">
    <property type="entry name" value="Methyltransf_12"/>
</dbReference>
<reference evidence="15 16" key="1">
    <citation type="journal article" date="2019" name="Int. J. Syst. Evol. Microbiol.">
        <title>The Global Catalogue of Microorganisms (GCM) 10K type strain sequencing project: providing services to taxonomists for standard genome sequencing and annotation.</title>
        <authorList>
            <consortium name="The Broad Institute Genomics Platform"/>
            <consortium name="The Broad Institute Genome Sequencing Center for Infectious Disease"/>
            <person name="Wu L."/>
            <person name="Ma J."/>
        </authorList>
    </citation>
    <scope>NUCLEOTIDE SEQUENCE [LARGE SCALE GENOMIC DNA]</scope>
    <source>
        <strain evidence="15 16">JCM 10425</strain>
    </source>
</reference>
<dbReference type="InterPro" id="IPR026610">
    <property type="entry name" value="Hen1"/>
</dbReference>
<evidence type="ECO:0000256" key="1">
    <source>
        <dbReference type="ARBA" id="ARBA00001946"/>
    </source>
</evidence>
<keyword evidence="4" id="KW-0489">Methyltransferase</keyword>
<name>A0ABN0U9Y6_9ACTN</name>
<evidence type="ECO:0000256" key="5">
    <source>
        <dbReference type="ARBA" id="ARBA00022679"/>
    </source>
</evidence>
<keyword evidence="5" id="KW-0808">Transferase</keyword>
<dbReference type="EMBL" id="BAAAGX010000011">
    <property type="protein sequence ID" value="GAA0243029.1"/>
    <property type="molecule type" value="Genomic_DNA"/>
</dbReference>
<dbReference type="InterPro" id="IPR024026">
    <property type="entry name" value="3'-RNA_MeTfrase_Hen1_bac"/>
</dbReference>
<evidence type="ECO:0000256" key="6">
    <source>
        <dbReference type="ARBA" id="ARBA00022691"/>
    </source>
</evidence>
<evidence type="ECO:0000259" key="13">
    <source>
        <dbReference type="Pfam" id="PF08242"/>
    </source>
</evidence>
<dbReference type="PANTHER" id="PTHR21404">
    <property type="entry name" value="HEN1"/>
    <property type="match status" value="1"/>
</dbReference>
<keyword evidence="8" id="KW-0460">Magnesium</keyword>
<dbReference type="Pfam" id="PF12623">
    <property type="entry name" value="Hen1_L"/>
    <property type="match status" value="1"/>
</dbReference>
<evidence type="ECO:0000256" key="7">
    <source>
        <dbReference type="ARBA" id="ARBA00022723"/>
    </source>
</evidence>
<dbReference type="Gene3D" id="3.30.1610.20">
    <property type="entry name" value="Hen1, N-terminal domain"/>
    <property type="match status" value="1"/>
</dbReference>
<evidence type="ECO:0000256" key="8">
    <source>
        <dbReference type="ARBA" id="ARBA00022842"/>
    </source>
</evidence>
<keyword evidence="6" id="KW-0949">S-adenosyl-L-methionine</keyword>
<dbReference type="EC" id="2.1.1.386" evidence="11"/>
<dbReference type="InterPro" id="IPR029063">
    <property type="entry name" value="SAM-dependent_MTases_sf"/>
</dbReference>
<protein>
    <recommendedName>
        <fullName evidence="3">Small RNA 2'-O-methyltransferase</fullName>
        <ecNumber evidence="11">2.1.1.386</ecNumber>
    </recommendedName>
</protein>
<proteinExistence type="inferred from homology"/>
<evidence type="ECO:0000256" key="3">
    <source>
        <dbReference type="ARBA" id="ARBA00021330"/>
    </source>
</evidence>
<evidence type="ECO:0000256" key="11">
    <source>
        <dbReference type="ARBA" id="ARBA00035025"/>
    </source>
</evidence>
<comment type="cofactor">
    <cofactor evidence="1">
        <name>Mg(2+)</name>
        <dbReference type="ChEBI" id="CHEBI:18420"/>
    </cofactor>
</comment>
<evidence type="ECO:0000313" key="16">
    <source>
        <dbReference type="Proteomes" id="UP001500967"/>
    </source>
</evidence>
<comment type="similarity">
    <text evidence="2">Belongs to the methyltransferase superfamily. HEN1 family.</text>
</comment>
<dbReference type="CDD" id="cd02440">
    <property type="entry name" value="AdoMet_MTases"/>
    <property type="match status" value="1"/>
</dbReference>
<dbReference type="RefSeq" id="WP_344649487.1">
    <property type="nucleotide sequence ID" value="NZ_BAAAGX010000011.1"/>
</dbReference>
<dbReference type="InterPro" id="IPR038546">
    <property type="entry name" value="Hen1_N_sf"/>
</dbReference>
<dbReference type="NCBIfam" id="TIGR04074">
    <property type="entry name" value="bacter_Hen1"/>
    <property type="match status" value="1"/>
</dbReference>
<dbReference type="Gene3D" id="3.40.50.150">
    <property type="entry name" value="Vaccinia Virus protein VP39"/>
    <property type="match status" value="1"/>
</dbReference>
<comment type="caution">
    <text evidence="15">The sequence shown here is derived from an EMBL/GenBank/DDBJ whole genome shotgun (WGS) entry which is preliminary data.</text>
</comment>
<feature type="domain" description="Hen1 N-terminal" evidence="14">
    <location>
        <begin position="1"/>
        <end position="238"/>
    </location>
</feature>
<keyword evidence="9" id="KW-0694">RNA-binding</keyword>
<evidence type="ECO:0000256" key="10">
    <source>
        <dbReference type="ARBA" id="ARBA00023158"/>
    </source>
</evidence>
<keyword evidence="16" id="KW-1185">Reference proteome</keyword>
<evidence type="ECO:0000256" key="2">
    <source>
        <dbReference type="ARBA" id="ARBA00009026"/>
    </source>
</evidence>
<dbReference type="SUPFAM" id="SSF53335">
    <property type="entry name" value="S-adenosyl-L-methionine-dependent methyltransferases"/>
    <property type="match status" value="1"/>
</dbReference>
<sequence>MLMTLSTTHRPATDLGYLLHKHPDKALRFDVAAGAAHVVWPEATPERSTVALLVEVDPVALVRGAGQASLSQYVNDRPYVASSMLAVALGKVFRTALNGRCDARPDLAERPLPLEIRLPAVPSQGGPELLERLFAPLGWSVRATPIALDPQVPSWGRSRYVALELTGEVRLADALTQLYVLLPVLDDSKHYWVSEEEVDKLLRAGGRWLATHPERDLITRRYLRHRRDLVLSAVGRLAEIDDTEPETLDNAVAAEPRPLARRRIDAVVAALAAEGASSVADVGCGEGALLRALLNDPRFARVLGVDVSARALETAARRLNFDRMSDHVRARIELIQSSLTYRDDRLRDYDAVVLMEVIEHLDPPRLPALARTLFGAARPRTVLVTTPNAEYNVRYAGLRAGAFRHPDHRFEWTRAEFAAWAGAVAGEHGYTVRHAPVGDDDPELGPPTQLAVFRREEAR</sequence>
<comment type="catalytic activity">
    <reaction evidence="12">
        <text>small RNA 3'-end nucleotide + S-adenosyl-L-methionine = small RNA 3'-end 2'-O-methylnucleotide + S-adenosyl-L-homocysteine + H(+)</text>
        <dbReference type="Rhea" id="RHEA:37887"/>
        <dbReference type="Rhea" id="RHEA-COMP:10415"/>
        <dbReference type="Rhea" id="RHEA-COMP:10416"/>
        <dbReference type="ChEBI" id="CHEBI:15378"/>
        <dbReference type="ChEBI" id="CHEBI:57856"/>
        <dbReference type="ChEBI" id="CHEBI:59789"/>
        <dbReference type="ChEBI" id="CHEBI:74896"/>
        <dbReference type="ChEBI" id="CHEBI:74898"/>
        <dbReference type="EC" id="2.1.1.386"/>
    </reaction>
</comment>
<dbReference type="InterPro" id="IPR024740">
    <property type="entry name" value="Hen1_N"/>
</dbReference>
<evidence type="ECO:0000259" key="14">
    <source>
        <dbReference type="Pfam" id="PF12623"/>
    </source>
</evidence>
<dbReference type="PANTHER" id="PTHR21404:SF3">
    <property type="entry name" value="SMALL RNA 2'-O-METHYLTRANSFERASE"/>
    <property type="match status" value="1"/>
</dbReference>
<evidence type="ECO:0000256" key="9">
    <source>
        <dbReference type="ARBA" id="ARBA00022884"/>
    </source>
</evidence>
<gene>
    <name evidence="15" type="ORF">GCM10009539_30560</name>
</gene>
<keyword evidence="10" id="KW-0943">RNA-mediated gene silencing</keyword>
<dbReference type="Pfam" id="PF08242">
    <property type="entry name" value="Methyltransf_12"/>
    <property type="match status" value="1"/>
</dbReference>
<keyword evidence="7" id="KW-0479">Metal-binding</keyword>
<accession>A0ABN0U9Y6</accession>
<organism evidence="15 16">
    <name type="scientific">Cryptosporangium japonicum</name>
    <dbReference type="NCBI Taxonomy" id="80872"/>
    <lineage>
        <taxon>Bacteria</taxon>
        <taxon>Bacillati</taxon>
        <taxon>Actinomycetota</taxon>
        <taxon>Actinomycetes</taxon>
        <taxon>Cryptosporangiales</taxon>
        <taxon>Cryptosporangiaceae</taxon>
        <taxon>Cryptosporangium</taxon>
    </lineage>
</organism>
<evidence type="ECO:0000313" key="15">
    <source>
        <dbReference type="EMBL" id="GAA0243029.1"/>
    </source>
</evidence>
<dbReference type="Proteomes" id="UP001500967">
    <property type="component" value="Unassembled WGS sequence"/>
</dbReference>
<evidence type="ECO:0000256" key="12">
    <source>
        <dbReference type="ARBA" id="ARBA00048418"/>
    </source>
</evidence>